<dbReference type="Proteomes" id="UP000218554">
    <property type="component" value="Chromosome"/>
</dbReference>
<name>A0AAD1FI04_METFU</name>
<accession>A0AAD1FI04</accession>
<organism evidence="1 2">
    <name type="scientific">Metapseudomonas furukawaii</name>
    <name type="common">Pseudomonas furukawaii</name>
    <dbReference type="NCBI Taxonomy" id="1149133"/>
    <lineage>
        <taxon>Bacteria</taxon>
        <taxon>Pseudomonadati</taxon>
        <taxon>Pseudomonadota</taxon>
        <taxon>Gammaproteobacteria</taxon>
        <taxon>Pseudomonadales</taxon>
        <taxon>Pseudomonadaceae</taxon>
        <taxon>Metapseudomonas</taxon>
    </lineage>
</organism>
<evidence type="ECO:0000313" key="1">
    <source>
        <dbReference type="EMBL" id="BAU75958.1"/>
    </source>
</evidence>
<evidence type="ECO:0000313" key="2">
    <source>
        <dbReference type="Proteomes" id="UP000218554"/>
    </source>
</evidence>
<sequence>MRIRCFVLGCRWTEGVRTEVGAVPMICQRCLRCGAHRYLSLPEEETETAG</sequence>
<dbReference type="RefSeq" id="WP_003450388.1">
    <property type="nucleotide sequence ID" value="NZ_AJMR01000110.1"/>
</dbReference>
<reference evidence="2" key="1">
    <citation type="submission" date="2015-05" db="EMBL/GenBank/DDBJ databases">
        <title>Draft genome sequencing of a biphenyl-degrading bacterium, Pseudomonas balearica KF707 (=NBRC110670).</title>
        <authorList>
            <person name="Kimura N."/>
            <person name="Hirose J."/>
            <person name="Watanabe T."/>
            <person name="Suenaga H."/>
            <person name="Fujihara H."/>
            <person name="Noguchi M."/>
            <person name="Hashimoto M."/>
            <person name="Shimodaira J."/>
            <person name="Tsuchikane K."/>
            <person name="Hosoyama A."/>
            <person name="Yamazoe A."/>
            <person name="Fujita N."/>
            <person name="Furukawa K."/>
        </authorList>
    </citation>
    <scope>NUCLEOTIDE SEQUENCE [LARGE SCALE GENOMIC DNA]</scope>
    <source>
        <strain evidence="2">DSM 10086 / NBRC 110670 / KF707</strain>
    </source>
</reference>
<keyword evidence="2" id="KW-1185">Reference proteome</keyword>
<dbReference type="NCBIfam" id="NF041603">
    <property type="entry name" value="Cys_rich_47"/>
    <property type="match status" value="1"/>
</dbReference>
<dbReference type="EMBL" id="AP014862">
    <property type="protein sequence ID" value="BAU75958.1"/>
    <property type="molecule type" value="Genomic_DNA"/>
</dbReference>
<dbReference type="KEGG" id="pfuw:KF707C_42700"/>
<dbReference type="AlphaFoldDB" id="A0AAD1FI04"/>
<reference evidence="1 2" key="2">
    <citation type="journal article" date="2017" name="Int. J. Syst. Evol. Microbiol.">
        <title>Pseudomonas furukawaii sp. nov., a polychlorinated biphenyl-degrading bacterium isolated from biphenyl-contaminated soil in Japan.</title>
        <authorList>
            <person name="Kimura N."/>
            <person name="Watanabe T."/>
            <person name="Suenaga H."/>
            <person name="Fujihara H."/>
            <person name="Futagami T."/>
            <person name="Goto M."/>
            <person name="Hanada S."/>
            <person name="Hirose J."/>
        </authorList>
    </citation>
    <scope>NUCLEOTIDE SEQUENCE [LARGE SCALE GENOMIC DNA]</scope>
    <source>
        <strain evidence="2">DSM 10086 / NBRC 110670 / KF707</strain>
    </source>
</reference>
<gene>
    <name evidence="1" type="ORF">KF707C_42700</name>
</gene>
<proteinExistence type="predicted"/>
<dbReference type="InterPro" id="IPR048088">
    <property type="entry name" value="Cys_rich_PSPA7_2676-like"/>
</dbReference>
<protein>
    <submittedName>
        <fullName evidence="1">Uncharacterized protein</fullName>
    </submittedName>
</protein>